<dbReference type="Pfam" id="PF07819">
    <property type="entry name" value="PGAP1"/>
    <property type="match status" value="1"/>
</dbReference>
<evidence type="ECO:0000313" key="5">
    <source>
        <dbReference type="Proteomes" id="UP000533900"/>
    </source>
</evidence>
<protein>
    <submittedName>
        <fullName evidence="4">T9SS type A sorting domain-containing protein</fullName>
    </submittedName>
</protein>
<evidence type="ECO:0000259" key="3">
    <source>
        <dbReference type="Pfam" id="PF18962"/>
    </source>
</evidence>
<reference evidence="4" key="1">
    <citation type="submission" date="2020-08" db="EMBL/GenBank/DDBJ databases">
        <title>Winogradskyella ouciana sp. nov., isolated from the hadal seawater of the Mariana Trench.</title>
        <authorList>
            <person name="He X."/>
        </authorList>
    </citation>
    <scope>NUCLEOTIDE SEQUENCE [LARGE SCALE GENOMIC DNA]</scope>
    <source>
        <strain evidence="4">KCTC 52348</strain>
    </source>
</reference>
<dbReference type="AlphaFoldDB" id="A0A842IQR0"/>
<comment type="caution">
    <text evidence="4">The sequence shown here is derived from an EMBL/GenBank/DDBJ whole genome shotgun (WGS) entry which is preliminary data.</text>
</comment>
<evidence type="ECO:0000259" key="2">
    <source>
        <dbReference type="Pfam" id="PF07819"/>
    </source>
</evidence>
<feature type="domain" description="Secretion system C-terminal sorting" evidence="3">
    <location>
        <begin position="500"/>
        <end position="565"/>
    </location>
</feature>
<gene>
    <name evidence="4" type="ORF">H7F21_05490</name>
</gene>
<dbReference type="NCBIfam" id="TIGR04183">
    <property type="entry name" value="Por_Secre_tail"/>
    <property type="match status" value="1"/>
</dbReference>
<dbReference type="Proteomes" id="UP000533900">
    <property type="component" value="Unassembled WGS sequence"/>
</dbReference>
<feature type="domain" description="GPI inositol-deacylase PGAP1-like alpha/beta" evidence="2">
    <location>
        <begin position="58"/>
        <end position="197"/>
    </location>
</feature>
<keyword evidence="5" id="KW-1185">Reference proteome</keyword>
<dbReference type="Pfam" id="PF18962">
    <property type="entry name" value="Por_Secre_tail"/>
    <property type="match status" value="1"/>
</dbReference>
<dbReference type="InterPro" id="IPR012908">
    <property type="entry name" value="PGAP1-ab_dom-like"/>
</dbReference>
<organism evidence="4 5">
    <name type="scientific">Winogradskyella flava</name>
    <dbReference type="NCBI Taxonomy" id="1884876"/>
    <lineage>
        <taxon>Bacteria</taxon>
        <taxon>Pseudomonadati</taxon>
        <taxon>Bacteroidota</taxon>
        <taxon>Flavobacteriia</taxon>
        <taxon>Flavobacteriales</taxon>
        <taxon>Flavobacteriaceae</taxon>
        <taxon>Winogradskyella</taxon>
    </lineage>
</organism>
<evidence type="ECO:0000313" key="4">
    <source>
        <dbReference type="EMBL" id="MBC2844539.1"/>
    </source>
</evidence>
<dbReference type="InterPro" id="IPR026444">
    <property type="entry name" value="Secre_tail"/>
</dbReference>
<keyword evidence="1" id="KW-0732">Signal</keyword>
<name>A0A842IQR0_9FLAO</name>
<dbReference type="SUPFAM" id="SSF53474">
    <property type="entry name" value="alpha/beta-Hydrolases"/>
    <property type="match status" value="1"/>
</dbReference>
<proteinExistence type="predicted"/>
<dbReference type="RefSeq" id="WP_185788205.1">
    <property type="nucleotide sequence ID" value="NZ_JACLCP010000001.1"/>
</dbReference>
<accession>A0A842IQR0</accession>
<dbReference type="InterPro" id="IPR029058">
    <property type="entry name" value="AB_hydrolase_fold"/>
</dbReference>
<dbReference type="EMBL" id="JACLCP010000001">
    <property type="protein sequence ID" value="MBC2844539.1"/>
    <property type="molecule type" value="Genomic_DNA"/>
</dbReference>
<sequence length="570" mass="61852">MKKNYFLILLFLPLIGITQTAFTSGIIPDLSAYGETTNYAGEGEYQIFLSDDNILDKPIILIDGFDIGNTRDINGIYSLLDFAGTSGTQNLADLVRAEGFDVVILNFPVYMRAADGATVDGGTDFIERNAMLLVELLDIINTAKASNSPEQNVIIGPSMGGLVARYALNYMEANTLNADTRLYISFDAPHLGANVPIGLQHQLNYIAFNDLNPVAELQPLIETFFKSPASRQLIIDHFESHLESGSIVDFDPAATLPEPHPFRTIFDNSINSFTTDGFPQNTRNVAIINGSGIGSPYFAADGVTPVANGFTIINTTIPVDTGSAIIGVIDVEIEINMTPNSGTHAQVSRFFAPLFPPIIPNIESIANSGTTNFDGVDAAPGGLFDISTLTSDLGTGNPLISDFLDALSIDKFSYIPSVSALALEITSEATDDDINWFHTIDLDGRATTNNTPFDNSFLPDNNEPHVQLTEANVNFALAEILTPPLDIPENRYDFYRLEKNPVQQELVVLSSKNIKAVISIIDISGKTVFSNAMKLNNRTPISLDLASGFYLLNIKAKDGSDSTIKFLINR</sequence>
<dbReference type="GO" id="GO:0016788">
    <property type="term" value="F:hydrolase activity, acting on ester bonds"/>
    <property type="evidence" value="ECO:0007669"/>
    <property type="project" value="InterPro"/>
</dbReference>
<dbReference type="Gene3D" id="3.40.50.1820">
    <property type="entry name" value="alpha/beta hydrolase"/>
    <property type="match status" value="1"/>
</dbReference>
<evidence type="ECO:0000256" key="1">
    <source>
        <dbReference type="ARBA" id="ARBA00022729"/>
    </source>
</evidence>